<gene>
    <name evidence="3" type="ORF">H0H81_000351</name>
</gene>
<reference evidence="3" key="1">
    <citation type="submission" date="2021-02" db="EMBL/GenBank/DDBJ databases">
        <authorList>
            <person name="Nieuwenhuis M."/>
            <person name="Van De Peppel L.J.J."/>
        </authorList>
    </citation>
    <scope>NUCLEOTIDE SEQUENCE</scope>
    <source>
        <strain evidence="3">D49</strain>
    </source>
</reference>
<feature type="region of interest" description="Disordered" evidence="1">
    <location>
        <begin position="74"/>
        <end position="94"/>
    </location>
</feature>
<feature type="region of interest" description="Disordered" evidence="1">
    <location>
        <begin position="406"/>
        <end position="428"/>
    </location>
</feature>
<feature type="region of interest" description="Disordered" evidence="1">
    <location>
        <begin position="311"/>
        <end position="345"/>
    </location>
</feature>
<feature type="compositionally biased region" description="Pro residues" evidence="1">
    <location>
        <begin position="141"/>
        <end position="154"/>
    </location>
</feature>
<evidence type="ECO:0000256" key="1">
    <source>
        <dbReference type="SAM" id="MobiDB-lite"/>
    </source>
</evidence>
<feature type="region of interest" description="Disordered" evidence="1">
    <location>
        <begin position="444"/>
        <end position="500"/>
    </location>
</feature>
<feature type="region of interest" description="Disordered" evidence="1">
    <location>
        <begin position="360"/>
        <end position="394"/>
    </location>
</feature>
<proteinExistence type="predicted"/>
<accession>A0A9P7GGG9</accession>
<organism evidence="3 4">
    <name type="scientific">Sphagnurus paluster</name>
    <dbReference type="NCBI Taxonomy" id="117069"/>
    <lineage>
        <taxon>Eukaryota</taxon>
        <taxon>Fungi</taxon>
        <taxon>Dikarya</taxon>
        <taxon>Basidiomycota</taxon>
        <taxon>Agaricomycotina</taxon>
        <taxon>Agaricomycetes</taxon>
        <taxon>Agaricomycetidae</taxon>
        <taxon>Agaricales</taxon>
        <taxon>Tricholomatineae</taxon>
        <taxon>Lyophyllaceae</taxon>
        <taxon>Sphagnurus</taxon>
    </lineage>
</organism>
<feature type="region of interest" description="Disordered" evidence="1">
    <location>
        <begin position="174"/>
        <end position="227"/>
    </location>
</feature>
<sequence length="500" mass="54491">ETLLTASHRLQPSGVPRDVRTSGIQDRSIRNALKPSRTEAVGTPASLVKDILAGSQKKQTTQDRNAQIAAVFVNRGPQGSRSQAPPPREAVPDTHPLITKVVGARHDASTGGLLEYHIEVCPVQLVNYTRLGVGNSRKEPIPPPKPPKKPPPAPESVLRLWVPGSVLHQVHPGLVEDYGMREEEKNNKPPPRARGKRKAPEPEEEEEDARPLASSLAPLKQVSSNVAPRVALEPARTASSSVFYPPLERNHAPAMDPWFAVDDQAMRFLFTFRDPDEPDSAEYDQADASLADGMAIDNWAPDIPQDRIVPALEKPAPRRRRATRRADGIDLGNDDSPLSEEDSAPQSTFDILFDQILDGRGKKAKAKAPAKKPRRTKGPAKTSSALPKIRETDSLITKLDKLGARQAEKRQKVAHAGDLGGVDVPAPAPRVSAAEFPLLRELDSRMSTLPGGGSSSARVREKEPSTSARALNPYRTYYPEPSSSQDSRLSLQDNDLIDLT</sequence>
<name>A0A9P7GGG9_9AGAR</name>
<reference evidence="3" key="2">
    <citation type="submission" date="2021-10" db="EMBL/GenBank/DDBJ databases">
        <title>Phylogenomics reveals ancestral predisposition of the termite-cultivated fungus Termitomyces towards a domesticated lifestyle.</title>
        <authorList>
            <person name="Auxier B."/>
            <person name="Grum-Grzhimaylo A."/>
            <person name="Cardenas M.E."/>
            <person name="Lodge J.D."/>
            <person name="Laessoe T."/>
            <person name="Pedersen O."/>
            <person name="Smith M.E."/>
            <person name="Kuyper T.W."/>
            <person name="Franco-Molano E.A."/>
            <person name="Baroni T.J."/>
            <person name="Aanen D.K."/>
        </authorList>
    </citation>
    <scope>NUCLEOTIDE SEQUENCE</scope>
    <source>
        <strain evidence="3">D49</strain>
    </source>
</reference>
<feature type="compositionally biased region" description="Low complexity" evidence="1">
    <location>
        <begin position="482"/>
        <end position="494"/>
    </location>
</feature>
<feature type="compositionally biased region" description="Polar residues" evidence="1">
    <location>
        <begin position="1"/>
        <end position="10"/>
    </location>
</feature>
<dbReference type="Pfam" id="PF18380">
    <property type="entry name" value="GEN1_C"/>
    <property type="match status" value="1"/>
</dbReference>
<keyword evidence="4" id="KW-1185">Reference proteome</keyword>
<evidence type="ECO:0000313" key="4">
    <source>
        <dbReference type="Proteomes" id="UP000717328"/>
    </source>
</evidence>
<feature type="region of interest" description="Disordered" evidence="1">
    <location>
        <begin position="133"/>
        <end position="156"/>
    </location>
</feature>
<dbReference type="InterPro" id="IPR041177">
    <property type="entry name" value="GEN1_C"/>
</dbReference>
<feature type="domain" description="Holliday junction resolvase Gen1 C-terminal" evidence="2">
    <location>
        <begin position="97"/>
        <end position="178"/>
    </location>
</feature>
<evidence type="ECO:0000259" key="2">
    <source>
        <dbReference type="Pfam" id="PF18380"/>
    </source>
</evidence>
<feature type="compositionally biased region" description="Basic residues" evidence="1">
    <location>
        <begin position="362"/>
        <end position="378"/>
    </location>
</feature>
<dbReference type="OrthoDB" id="2959108at2759"/>
<protein>
    <recommendedName>
        <fullName evidence="2">Holliday junction resolvase Gen1 C-terminal domain-containing protein</fullName>
    </recommendedName>
</protein>
<feature type="compositionally biased region" description="Basic and acidic residues" evidence="1">
    <location>
        <begin position="178"/>
        <end position="187"/>
    </location>
</feature>
<feature type="region of interest" description="Disordered" evidence="1">
    <location>
        <begin position="1"/>
        <end position="21"/>
    </location>
</feature>
<comment type="caution">
    <text evidence="3">The sequence shown here is derived from an EMBL/GenBank/DDBJ whole genome shotgun (WGS) entry which is preliminary data.</text>
</comment>
<dbReference type="AlphaFoldDB" id="A0A9P7GGG9"/>
<feature type="non-terminal residue" evidence="3">
    <location>
        <position position="1"/>
    </location>
</feature>
<dbReference type="EMBL" id="JABCKI010000522">
    <property type="protein sequence ID" value="KAG5650192.1"/>
    <property type="molecule type" value="Genomic_DNA"/>
</dbReference>
<evidence type="ECO:0000313" key="3">
    <source>
        <dbReference type="EMBL" id="KAG5650192.1"/>
    </source>
</evidence>
<dbReference type="Proteomes" id="UP000717328">
    <property type="component" value="Unassembled WGS sequence"/>
</dbReference>